<evidence type="ECO:0000313" key="4">
    <source>
        <dbReference type="Proteomes" id="UP001320420"/>
    </source>
</evidence>
<organism evidence="3 4">
    <name type="scientific">Diatrype stigma</name>
    <dbReference type="NCBI Taxonomy" id="117547"/>
    <lineage>
        <taxon>Eukaryota</taxon>
        <taxon>Fungi</taxon>
        <taxon>Dikarya</taxon>
        <taxon>Ascomycota</taxon>
        <taxon>Pezizomycotina</taxon>
        <taxon>Sordariomycetes</taxon>
        <taxon>Xylariomycetidae</taxon>
        <taxon>Xylariales</taxon>
        <taxon>Diatrypaceae</taxon>
        <taxon>Diatrype</taxon>
    </lineage>
</organism>
<accession>A0AAN9US63</accession>
<dbReference type="Proteomes" id="UP001320420">
    <property type="component" value="Unassembled WGS sequence"/>
</dbReference>
<dbReference type="AlphaFoldDB" id="A0AAN9US63"/>
<reference evidence="3 4" key="1">
    <citation type="submission" date="2024-02" db="EMBL/GenBank/DDBJ databases">
        <title>De novo assembly and annotation of 12 fungi associated with fruit tree decline syndrome in Ontario, Canada.</title>
        <authorList>
            <person name="Sulman M."/>
            <person name="Ellouze W."/>
            <person name="Ilyukhin E."/>
        </authorList>
    </citation>
    <scope>NUCLEOTIDE SEQUENCE [LARGE SCALE GENOMIC DNA]</scope>
    <source>
        <strain evidence="3 4">M11/M66-122</strain>
    </source>
</reference>
<sequence length="290" mass="29846">MPRPFDHELRSHFEPTDVPRKSRCRHCASEILNHAGSLKRHLNEFCKEYSNSISSSGGVGGDGYTNGASSSRRSAEVPRYGGGAYGYVGTPSSSSAAAAGGAGGSSGPNDPRLLLPPGMDIDGPGEGPQQQQQHSQSPRKAQQQVRKQTAARVRTLEHQVLGLQGEVQRLRRENEILRGRQAHVQHVVSSWTDFTGPAMFGSFAAGGGSGGGGGIEIGTGLGSGSGSGRNARVPAWRGPPDHRPVTGNADAPGDTDNERQTAGDGGGGGGGCDGDDGGATGSRNSPLFTP</sequence>
<feature type="compositionally biased region" description="Gly residues" evidence="2">
    <location>
        <begin position="263"/>
        <end position="280"/>
    </location>
</feature>
<protein>
    <submittedName>
        <fullName evidence="3">Uncharacterized protein</fullName>
    </submittedName>
</protein>
<feature type="coiled-coil region" evidence="1">
    <location>
        <begin position="153"/>
        <end position="180"/>
    </location>
</feature>
<proteinExistence type="predicted"/>
<gene>
    <name evidence="3" type="ORF">SLS62_005067</name>
</gene>
<evidence type="ECO:0000313" key="3">
    <source>
        <dbReference type="EMBL" id="KAK7752908.1"/>
    </source>
</evidence>
<comment type="caution">
    <text evidence="3">The sequence shown here is derived from an EMBL/GenBank/DDBJ whole genome shotgun (WGS) entry which is preliminary data.</text>
</comment>
<dbReference type="CDD" id="cd14686">
    <property type="entry name" value="bZIP"/>
    <property type="match status" value="1"/>
</dbReference>
<dbReference type="EMBL" id="JAKJXP020000033">
    <property type="protein sequence ID" value="KAK7752908.1"/>
    <property type="molecule type" value="Genomic_DNA"/>
</dbReference>
<feature type="compositionally biased region" description="Gly residues" evidence="2">
    <location>
        <begin position="211"/>
        <end position="227"/>
    </location>
</feature>
<feature type="region of interest" description="Disordered" evidence="2">
    <location>
        <begin position="55"/>
        <end position="149"/>
    </location>
</feature>
<feature type="compositionally biased region" description="Low complexity" evidence="2">
    <location>
        <begin position="129"/>
        <end position="144"/>
    </location>
</feature>
<feature type="region of interest" description="Disordered" evidence="2">
    <location>
        <begin position="1"/>
        <end position="20"/>
    </location>
</feature>
<keyword evidence="4" id="KW-1185">Reference proteome</keyword>
<feature type="compositionally biased region" description="Polar residues" evidence="2">
    <location>
        <begin position="281"/>
        <end position="290"/>
    </location>
</feature>
<evidence type="ECO:0000256" key="1">
    <source>
        <dbReference type="SAM" id="Coils"/>
    </source>
</evidence>
<feature type="region of interest" description="Disordered" evidence="2">
    <location>
        <begin position="211"/>
        <end position="290"/>
    </location>
</feature>
<name>A0AAN9US63_9PEZI</name>
<keyword evidence="1" id="KW-0175">Coiled coil</keyword>
<evidence type="ECO:0000256" key="2">
    <source>
        <dbReference type="SAM" id="MobiDB-lite"/>
    </source>
</evidence>